<accession>K0EYH0</accession>
<protein>
    <submittedName>
        <fullName evidence="1">Peptidase S15</fullName>
    </submittedName>
</protein>
<sequence length="83" mass="9258">MWWFHPMAPSGTTHYGLSVRGQDYTHGLPGEQECAYGRELLGSGARWHELPGDRDNPVFDGRTTLVGTADQRPYILLPVIPHA</sequence>
<proteinExistence type="predicted"/>
<gene>
    <name evidence="1" type="ORF">O3I_022960</name>
</gene>
<name>K0EYH0_NOCB7</name>
<organism evidence="1 2">
    <name type="scientific">Nocardia brasiliensis (strain ATCC 700358 / HUJEG-1)</name>
    <dbReference type="NCBI Taxonomy" id="1133849"/>
    <lineage>
        <taxon>Bacteria</taxon>
        <taxon>Bacillati</taxon>
        <taxon>Actinomycetota</taxon>
        <taxon>Actinomycetes</taxon>
        <taxon>Mycobacteriales</taxon>
        <taxon>Nocardiaceae</taxon>
        <taxon>Nocardia</taxon>
    </lineage>
</organism>
<reference evidence="1 2" key="1">
    <citation type="journal article" date="2012" name="J. Bacteriol.">
        <title>Complete genome sequence of Nocardia brasiliensis HUJEG-1.</title>
        <authorList>
            <person name="Vera-Cabrera L."/>
            <person name="Ortiz-Lopez R."/>
            <person name="Elizondo-Gonzalez R."/>
            <person name="Perez-Maya A.A."/>
            <person name="Ocampo-Candiani J."/>
        </authorList>
    </citation>
    <scope>NUCLEOTIDE SEQUENCE [LARGE SCALE GENOMIC DNA]</scope>
    <source>
        <strain evidence="2">ATCC 700358</strain>
    </source>
</reference>
<dbReference type="KEGG" id="nbr:O3I_022960"/>
<dbReference type="EMBL" id="CP003876">
    <property type="protein sequence ID" value="AFU02547.1"/>
    <property type="molecule type" value="Genomic_DNA"/>
</dbReference>
<dbReference type="Proteomes" id="UP000006304">
    <property type="component" value="Chromosome"/>
</dbReference>
<keyword evidence="2" id="KW-1185">Reference proteome</keyword>
<evidence type="ECO:0000313" key="2">
    <source>
        <dbReference type="Proteomes" id="UP000006304"/>
    </source>
</evidence>
<evidence type="ECO:0000313" key="1">
    <source>
        <dbReference type="EMBL" id="AFU02547.1"/>
    </source>
</evidence>
<dbReference type="STRING" id="1133849.O3I_022960"/>
<dbReference type="HOGENOM" id="CLU_2539163_0_0_11"/>
<dbReference type="AlphaFoldDB" id="K0EYH0"/>